<keyword evidence="2" id="KW-0675">Receptor</keyword>
<dbReference type="GO" id="GO:0005164">
    <property type="term" value="F:tumor necrosis factor receptor binding"/>
    <property type="evidence" value="ECO:0007669"/>
    <property type="project" value="TreeGrafter"/>
</dbReference>
<reference evidence="2" key="1">
    <citation type="submission" date="2018-05" db="EMBL/GenBank/DDBJ databases">
        <title>Identification and characterization of a TNF receptor-associated factor in Dugesia japonica.</title>
        <authorList>
            <person name="Hu W."/>
        </authorList>
    </citation>
    <scope>NUCLEOTIDE SEQUENCE</scope>
</reference>
<dbReference type="SUPFAM" id="SSF49599">
    <property type="entry name" value="TRAF domain-like"/>
    <property type="match status" value="1"/>
</dbReference>
<dbReference type="GO" id="GO:0042981">
    <property type="term" value="P:regulation of apoptotic process"/>
    <property type="evidence" value="ECO:0007669"/>
    <property type="project" value="InterPro"/>
</dbReference>
<sequence length="450" mass="51847">MSKSSENIKCWYKISNNKIKISSDAASEHDFRTQMCTKCKFSIVSTTYQQPDCGSRYCQSCYDELDYKFYCDVCQSDKRDDFIHKKESIFLDKALKRDMEKETVKCPDCKVSTKLFNLEAHVNNCSEGWIHCSSCNSMVKKKLKHKCEGQISSLKATNSEYEICSSCGKQCSNLKEHLSECTINWTVNCPYGCKIEENSNLHIHREKEHLFHLDKAWAIMQRHNLTECKEEDSLKFVSIMDSVIDNVKKSLGIEVSKVDDLVKDMKSLNETIGDEISIYESIKSTLKSQISDSLLTSFDGTILWRIDNFSEVKSKAKDESQKSIFSPPFYTSRFGYKMCLRLYPNGDSTAKGVAMSLFLVIMKGNYDSLLTWPFKQKVTFILLDQDFKTNMIDAFVPCDNLTSFARPRTDMNIPSGSSYFIKFEDMNLHKYVKDNTIFIRCIIDCSDLHE</sequence>
<dbReference type="Gene3D" id="2.60.210.10">
    <property type="entry name" value="Apoptosis, Tumor Necrosis Factor Receptor Associated Protein 2, Chain A"/>
    <property type="match status" value="1"/>
</dbReference>
<dbReference type="PROSITE" id="PS50144">
    <property type="entry name" value="MATH"/>
    <property type="match status" value="1"/>
</dbReference>
<dbReference type="PANTHER" id="PTHR10131">
    <property type="entry name" value="TNF RECEPTOR ASSOCIATED FACTOR"/>
    <property type="match status" value="1"/>
</dbReference>
<dbReference type="AlphaFoldDB" id="A0A2U8JGG0"/>
<dbReference type="InterPro" id="IPR049342">
    <property type="entry name" value="TRAF1-6_MATH_dom"/>
</dbReference>
<evidence type="ECO:0000259" key="1">
    <source>
        <dbReference type="PROSITE" id="PS50144"/>
    </source>
</evidence>
<dbReference type="InterPro" id="IPR012227">
    <property type="entry name" value="TNF_rcpt-assoc_TRAF_met"/>
</dbReference>
<dbReference type="CDD" id="cd00270">
    <property type="entry name" value="MATH_TRAF_C"/>
    <property type="match status" value="1"/>
</dbReference>
<feature type="domain" description="MATH" evidence="1">
    <location>
        <begin position="299"/>
        <end position="443"/>
    </location>
</feature>
<dbReference type="EMBL" id="MH298328">
    <property type="protein sequence ID" value="AWK67779.1"/>
    <property type="molecule type" value="mRNA"/>
</dbReference>
<dbReference type="GO" id="GO:0009898">
    <property type="term" value="C:cytoplasmic side of plasma membrane"/>
    <property type="evidence" value="ECO:0007669"/>
    <property type="project" value="TreeGrafter"/>
</dbReference>
<dbReference type="PIRSF" id="PIRSF015614">
    <property type="entry name" value="TRAF"/>
    <property type="match status" value="1"/>
</dbReference>
<dbReference type="InterPro" id="IPR008974">
    <property type="entry name" value="TRAF-like"/>
</dbReference>
<evidence type="ECO:0000313" key="2">
    <source>
        <dbReference type="EMBL" id="AWK67779.1"/>
    </source>
</evidence>
<dbReference type="InterPro" id="IPR002083">
    <property type="entry name" value="MATH/TRAF_dom"/>
</dbReference>
<accession>A0A2U8JGG0</accession>
<dbReference type="Pfam" id="PF21355">
    <property type="entry name" value="TRAF-mep_MATH"/>
    <property type="match status" value="1"/>
</dbReference>
<dbReference type="GO" id="GO:0007165">
    <property type="term" value="P:signal transduction"/>
    <property type="evidence" value="ECO:0007669"/>
    <property type="project" value="InterPro"/>
</dbReference>
<organism evidence="2">
    <name type="scientific">Dugesia japonica</name>
    <name type="common">Planarian</name>
    <dbReference type="NCBI Taxonomy" id="6161"/>
    <lineage>
        <taxon>Eukaryota</taxon>
        <taxon>Metazoa</taxon>
        <taxon>Spiralia</taxon>
        <taxon>Lophotrochozoa</taxon>
        <taxon>Platyhelminthes</taxon>
        <taxon>Rhabditophora</taxon>
        <taxon>Seriata</taxon>
        <taxon>Tricladida</taxon>
        <taxon>Continenticola</taxon>
        <taxon>Geoplanoidea</taxon>
        <taxon>Dugesiidae</taxon>
        <taxon>Dugesia</taxon>
    </lineage>
</organism>
<name>A0A2U8JGG0_DUGJA</name>
<dbReference type="PANTHER" id="PTHR10131:SF138">
    <property type="entry name" value="RE66324P"/>
    <property type="match status" value="1"/>
</dbReference>
<proteinExistence type="evidence at transcript level"/>
<dbReference type="GO" id="GO:0043122">
    <property type="term" value="P:regulation of canonical NF-kappaB signal transduction"/>
    <property type="evidence" value="ECO:0007669"/>
    <property type="project" value="TreeGrafter"/>
</dbReference>
<dbReference type="FunFam" id="2.60.210.10:FF:000035">
    <property type="entry name" value="TNF receptor-associated factor 2"/>
    <property type="match status" value="1"/>
</dbReference>
<dbReference type="GO" id="GO:0008270">
    <property type="term" value="F:zinc ion binding"/>
    <property type="evidence" value="ECO:0007669"/>
    <property type="project" value="InterPro"/>
</dbReference>
<dbReference type="SMART" id="SM00061">
    <property type="entry name" value="MATH"/>
    <property type="match status" value="1"/>
</dbReference>
<protein>
    <submittedName>
        <fullName evidence="2">TNF receptor-associated factor 2</fullName>
    </submittedName>
</protein>